<dbReference type="GO" id="GO:0005524">
    <property type="term" value="F:ATP binding"/>
    <property type="evidence" value="ECO:0007669"/>
    <property type="project" value="UniProtKB-UniRule"/>
</dbReference>
<dbReference type="GO" id="GO:0044205">
    <property type="term" value="P:'de novo' UMP biosynthetic process"/>
    <property type="evidence" value="ECO:0007669"/>
    <property type="project" value="UniProtKB-UniRule"/>
</dbReference>
<dbReference type="PRINTS" id="PR00096">
    <property type="entry name" value="GATASE"/>
</dbReference>
<evidence type="ECO:0000256" key="8">
    <source>
        <dbReference type="ARBA" id="ARBA00022975"/>
    </source>
</evidence>
<dbReference type="InterPro" id="IPR029062">
    <property type="entry name" value="Class_I_gatase-like"/>
</dbReference>
<dbReference type="InterPro" id="IPR017926">
    <property type="entry name" value="GATASE"/>
</dbReference>
<dbReference type="PANTHER" id="PTHR43418">
    <property type="entry name" value="MULTIFUNCTIONAL TRYPTOPHAN BIOSYNTHESIS PROTEIN-RELATED"/>
    <property type="match status" value="1"/>
</dbReference>
<feature type="binding site" evidence="11">
    <location>
        <position position="47"/>
    </location>
    <ligand>
        <name>L-glutamine</name>
        <dbReference type="ChEBI" id="CHEBI:58359"/>
    </ligand>
</feature>
<dbReference type="SUPFAM" id="SSF52021">
    <property type="entry name" value="Carbamoyl phosphate synthetase, small subunit N-terminal domain"/>
    <property type="match status" value="1"/>
</dbReference>
<dbReference type="Gene3D" id="3.40.50.880">
    <property type="match status" value="1"/>
</dbReference>
<feature type="binding site" evidence="11">
    <location>
        <position position="295"/>
    </location>
    <ligand>
        <name>L-glutamine</name>
        <dbReference type="ChEBI" id="CHEBI:58359"/>
    </ligand>
</feature>
<sequence>MREKAYLVLQNGRVFAGERFGAAGDVTAEIVFATGMTGYLETLTDPSYHGEIVVQTFPLIGNYGVIREDFESPRPRLSAYVVRELCDAPSNFRSGGTLDDYLRESGVAGLAGVDTRTLTRVIREHGAMNAAVCSRLPEDLPAFAADLAKRRLSGDVYAVTCGKPFILNPDGTRHIVLWDFGCKGGIARALTERGCRVTVVPADTAAMKILALHPDGVLLSNGPGDPASYRGIIENVNAVAETGLPMFGICLGHQLLALARGARTAKLKYGHRGENQPVRETATGRLLITSQNHGYAVESDSVPAGNRLSYVNVNDGTCEGIDYGGVNAFSVQFHPEACAGPQDTAFLFDRFLKNCEEAVRHAAR</sequence>
<dbReference type="SMART" id="SM01097">
    <property type="entry name" value="CPSase_sm_chain"/>
    <property type="match status" value="1"/>
</dbReference>
<evidence type="ECO:0000313" key="14">
    <source>
        <dbReference type="Proteomes" id="UP000473699"/>
    </source>
</evidence>
<dbReference type="FunFam" id="3.50.30.20:FF:000001">
    <property type="entry name" value="Carbamoyl-phosphate synthase small chain"/>
    <property type="match status" value="1"/>
</dbReference>
<comment type="pathway">
    <text evidence="1 11">Pyrimidine metabolism; UMP biosynthesis via de novo pathway; (S)-dihydroorotate from bicarbonate: step 1/3.</text>
</comment>
<feature type="binding site" evidence="11">
    <location>
        <position position="251"/>
    </location>
    <ligand>
        <name>L-glutamine</name>
        <dbReference type="ChEBI" id="CHEBI:58359"/>
    </ligand>
</feature>
<keyword evidence="5 11" id="KW-0547">Nucleotide-binding</keyword>
<feature type="active site" description="Nucleophile" evidence="11">
    <location>
        <position position="250"/>
    </location>
</feature>
<evidence type="ECO:0000256" key="4">
    <source>
        <dbReference type="ARBA" id="ARBA00022598"/>
    </source>
</evidence>
<dbReference type="InterPro" id="IPR002474">
    <property type="entry name" value="CarbamoylP_synth_ssu_N"/>
</dbReference>
<evidence type="ECO:0000256" key="6">
    <source>
        <dbReference type="ARBA" id="ARBA00022840"/>
    </source>
</evidence>
<dbReference type="Gene3D" id="3.50.30.20">
    <property type="entry name" value="Carbamoyl-phosphate synthase small subunit, N-terminal domain"/>
    <property type="match status" value="1"/>
</dbReference>
<reference evidence="13 14" key="1">
    <citation type="submission" date="2019-08" db="EMBL/GenBank/DDBJ databases">
        <title>In-depth cultivation of the pig gut microbiome towards novel bacterial diversity and tailored functional studies.</title>
        <authorList>
            <person name="Wylensek D."/>
            <person name="Hitch T.C.A."/>
            <person name="Clavel T."/>
        </authorList>
    </citation>
    <scope>NUCLEOTIDE SEQUENCE [LARGE SCALE GENOMIC DNA]</scope>
    <source>
        <strain evidence="13 14">SM-530-WT-4B</strain>
    </source>
</reference>
<feature type="binding site" evidence="11">
    <location>
        <position position="222"/>
    </location>
    <ligand>
        <name>L-glutamine</name>
        <dbReference type="ChEBI" id="CHEBI:58359"/>
    </ligand>
</feature>
<evidence type="ECO:0000256" key="3">
    <source>
        <dbReference type="ARBA" id="ARBA00007800"/>
    </source>
</evidence>
<feature type="region of interest" description="CPSase" evidence="11">
    <location>
        <begin position="1"/>
        <end position="173"/>
    </location>
</feature>
<evidence type="ECO:0000256" key="11">
    <source>
        <dbReference type="HAMAP-Rule" id="MF_01209"/>
    </source>
</evidence>
<dbReference type="NCBIfam" id="NF009475">
    <property type="entry name" value="PRK12838.1"/>
    <property type="match status" value="1"/>
</dbReference>
<protein>
    <recommendedName>
        <fullName evidence="11">Carbamoyl phosphate synthase small chain</fullName>
        <ecNumber evidence="11">6.3.5.5</ecNumber>
    </recommendedName>
    <alternativeName>
        <fullName evidence="11">Carbamoyl phosphate synthetase glutamine chain</fullName>
    </alternativeName>
</protein>
<dbReference type="AlphaFoldDB" id="A0A6L5YBM6"/>
<dbReference type="CDD" id="cd01744">
    <property type="entry name" value="GATase1_CPSase"/>
    <property type="match status" value="1"/>
</dbReference>
<dbReference type="NCBIfam" id="TIGR01368">
    <property type="entry name" value="CPSaseIIsmall"/>
    <property type="match status" value="1"/>
</dbReference>
<feature type="active site" evidence="11">
    <location>
        <position position="336"/>
    </location>
</feature>
<feature type="binding site" evidence="11">
    <location>
        <position position="292"/>
    </location>
    <ligand>
        <name>L-glutamine</name>
        <dbReference type="ChEBI" id="CHEBI:58359"/>
    </ligand>
</feature>
<comment type="subunit">
    <text evidence="11">Composed of two chains; the small (or glutamine) chain promotes the hydrolysis of glutamine to ammonia, which is used by the large (or ammonia) chain to synthesize carbamoyl phosphate. Tetramer of heterodimers (alpha,beta)4.</text>
</comment>
<evidence type="ECO:0000256" key="1">
    <source>
        <dbReference type="ARBA" id="ARBA00004812"/>
    </source>
</evidence>
<dbReference type="PRINTS" id="PR00097">
    <property type="entry name" value="ANTSNTHASEII"/>
</dbReference>
<dbReference type="PROSITE" id="PS51273">
    <property type="entry name" value="GATASE_TYPE_1"/>
    <property type="match status" value="1"/>
</dbReference>
<comment type="pathway">
    <text evidence="2 11">Amino-acid biosynthesis; L-arginine biosynthesis; carbamoyl phosphate from bicarbonate: step 1/1.</text>
</comment>
<evidence type="ECO:0000256" key="7">
    <source>
        <dbReference type="ARBA" id="ARBA00022962"/>
    </source>
</evidence>
<dbReference type="EC" id="6.3.5.5" evidence="11"/>
<keyword evidence="11" id="KW-0055">Arginine biosynthesis</keyword>
<comment type="function">
    <text evidence="11">Small subunit of the glutamine-dependent carbamoyl phosphate synthetase (CPSase). CPSase catalyzes the formation of carbamoyl phosphate from the ammonia moiety of glutamine, carbonate, and phosphate donated by ATP, constituting the first step of 2 biosynthetic pathways, one leading to arginine and/or urea and the other to pyrimidine nucleotides. The small subunit (glutamine amidotransferase) binds and cleaves glutamine to supply the large subunit with the substrate ammonia.</text>
</comment>
<dbReference type="InterPro" id="IPR006274">
    <property type="entry name" value="CarbamoylP_synth_ssu"/>
</dbReference>
<keyword evidence="8 11" id="KW-0665">Pyrimidine biosynthesis</keyword>
<feature type="binding site" evidence="11">
    <location>
        <position position="224"/>
    </location>
    <ligand>
        <name>L-glutamine</name>
        <dbReference type="ChEBI" id="CHEBI:58359"/>
    </ligand>
</feature>
<organism evidence="13 14">
    <name type="scientific">Pyramidobacter porci</name>
    <dbReference type="NCBI Taxonomy" id="2605789"/>
    <lineage>
        <taxon>Bacteria</taxon>
        <taxon>Thermotogati</taxon>
        <taxon>Synergistota</taxon>
        <taxon>Synergistia</taxon>
        <taxon>Synergistales</taxon>
        <taxon>Dethiosulfovibrionaceae</taxon>
        <taxon>Pyramidobacter</taxon>
    </lineage>
</organism>
<comment type="caution">
    <text evidence="13">The sequence shown here is derived from an EMBL/GenBank/DDBJ whole genome shotgun (WGS) entry which is preliminary data.</text>
</comment>
<dbReference type="SUPFAM" id="SSF52317">
    <property type="entry name" value="Class I glutamine amidotransferase-like"/>
    <property type="match status" value="1"/>
</dbReference>
<dbReference type="HAMAP" id="MF_01209">
    <property type="entry name" value="CPSase_S_chain"/>
    <property type="match status" value="1"/>
</dbReference>
<dbReference type="PANTHER" id="PTHR43418:SF7">
    <property type="entry name" value="CARBAMOYL-PHOSPHATE SYNTHASE SMALL CHAIN"/>
    <property type="match status" value="1"/>
</dbReference>
<dbReference type="Proteomes" id="UP000473699">
    <property type="component" value="Unassembled WGS sequence"/>
</dbReference>
<keyword evidence="14" id="KW-1185">Reference proteome</keyword>
<dbReference type="InterPro" id="IPR036480">
    <property type="entry name" value="CarbP_synth_ssu_N_sf"/>
</dbReference>
<feature type="active site" evidence="11">
    <location>
        <position position="334"/>
    </location>
</feature>
<keyword evidence="4 11" id="KW-0436">Ligase</keyword>
<dbReference type="Pfam" id="PF00117">
    <property type="entry name" value="GATase"/>
    <property type="match status" value="1"/>
</dbReference>
<comment type="catalytic activity">
    <reaction evidence="10 11">
        <text>L-glutamine + H2O = L-glutamate + NH4(+)</text>
        <dbReference type="Rhea" id="RHEA:15889"/>
        <dbReference type="ChEBI" id="CHEBI:15377"/>
        <dbReference type="ChEBI" id="CHEBI:28938"/>
        <dbReference type="ChEBI" id="CHEBI:29985"/>
        <dbReference type="ChEBI" id="CHEBI:58359"/>
    </reaction>
</comment>
<keyword evidence="6 11" id="KW-0067">ATP-binding</keyword>
<proteinExistence type="inferred from homology"/>
<comment type="catalytic activity">
    <reaction evidence="9 11">
        <text>hydrogencarbonate + L-glutamine + 2 ATP + H2O = carbamoyl phosphate + L-glutamate + 2 ADP + phosphate + 2 H(+)</text>
        <dbReference type="Rhea" id="RHEA:18633"/>
        <dbReference type="ChEBI" id="CHEBI:15377"/>
        <dbReference type="ChEBI" id="CHEBI:15378"/>
        <dbReference type="ChEBI" id="CHEBI:17544"/>
        <dbReference type="ChEBI" id="CHEBI:29985"/>
        <dbReference type="ChEBI" id="CHEBI:30616"/>
        <dbReference type="ChEBI" id="CHEBI:43474"/>
        <dbReference type="ChEBI" id="CHEBI:58228"/>
        <dbReference type="ChEBI" id="CHEBI:58359"/>
        <dbReference type="ChEBI" id="CHEBI:456216"/>
        <dbReference type="EC" id="6.3.5.5"/>
    </reaction>
</comment>
<dbReference type="InterPro" id="IPR035686">
    <property type="entry name" value="CPSase_GATase1"/>
</dbReference>
<accession>A0A6L5YBM6</accession>
<dbReference type="UniPathway" id="UPA00068">
    <property type="reaction ID" value="UER00171"/>
</dbReference>
<evidence type="ECO:0000313" key="13">
    <source>
        <dbReference type="EMBL" id="MST54937.1"/>
    </source>
</evidence>
<evidence type="ECO:0000256" key="2">
    <source>
        <dbReference type="ARBA" id="ARBA00005077"/>
    </source>
</evidence>
<keyword evidence="11" id="KW-0028">Amino-acid biosynthesis</keyword>
<dbReference type="EMBL" id="VUNH01000002">
    <property type="protein sequence ID" value="MST54937.1"/>
    <property type="molecule type" value="Genomic_DNA"/>
</dbReference>
<keyword evidence="7 11" id="KW-0315">Glutamine amidotransferase</keyword>
<comment type="similarity">
    <text evidence="3 11">Belongs to the CarA family.</text>
</comment>
<dbReference type="GO" id="GO:0004088">
    <property type="term" value="F:carbamoyl-phosphate synthase (glutamine-hydrolyzing) activity"/>
    <property type="evidence" value="ECO:0007669"/>
    <property type="project" value="UniProtKB-UniRule"/>
</dbReference>
<feature type="domain" description="Carbamoyl-phosphate synthase small subunit N-terminal" evidence="12">
    <location>
        <begin position="3"/>
        <end position="133"/>
    </location>
</feature>
<dbReference type="InterPro" id="IPR050472">
    <property type="entry name" value="Anth_synth/Amidotransfase"/>
</dbReference>
<dbReference type="PRINTS" id="PR00099">
    <property type="entry name" value="CPSGATASE"/>
</dbReference>
<dbReference type="Pfam" id="PF00988">
    <property type="entry name" value="CPSase_sm_chain"/>
    <property type="match status" value="1"/>
</dbReference>
<evidence type="ECO:0000256" key="10">
    <source>
        <dbReference type="ARBA" id="ARBA00049285"/>
    </source>
</evidence>
<name>A0A6L5YBM6_9BACT</name>
<dbReference type="GO" id="GO:0006541">
    <property type="term" value="P:glutamine metabolic process"/>
    <property type="evidence" value="ECO:0007669"/>
    <property type="project" value="InterPro"/>
</dbReference>
<gene>
    <name evidence="11" type="primary">carA</name>
    <name evidence="13" type="ORF">FYJ74_02570</name>
</gene>
<evidence type="ECO:0000256" key="9">
    <source>
        <dbReference type="ARBA" id="ARBA00048816"/>
    </source>
</evidence>
<dbReference type="GO" id="GO:0006207">
    <property type="term" value="P:'de novo' pyrimidine nucleobase biosynthetic process"/>
    <property type="evidence" value="ECO:0007669"/>
    <property type="project" value="InterPro"/>
</dbReference>
<dbReference type="UniPathway" id="UPA00070">
    <property type="reaction ID" value="UER00115"/>
</dbReference>
<feature type="binding site" evidence="11">
    <location>
        <position position="254"/>
    </location>
    <ligand>
        <name>L-glutamine</name>
        <dbReference type="ChEBI" id="CHEBI:58359"/>
    </ligand>
</feature>
<evidence type="ECO:0000256" key="5">
    <source>
        <dbReference type="ARBA" id="ARBA00022741"/>
    </source>
</evidence>
<dbReference type="RefSeq" id="WP_326830851.1">
    <property type="nucleotide sequence ID" value="NZ_VUNH01000002.1"/>
</dbReference>
<dbReference type="GO" id="GO:0006526">
    <property type="term" value="P:L-arginine biosynthetic process"/>
    <property type="evidence" value="ECO:0007669"/>
    <property type="project" value="UniProtKB-UniRule"/>
</dbReference>
<evidence type="ECO:0000259" key="12">
    <source>
        <dbReference type="SMART" id="SM01097"/>
    </source>
</evidence>
<feature type="binding site" evidence="11">
    <location>
        <position position="294"/>
    </location>
    <ligand>
        <name>L-glutamine</name>
        <dbReference type="ChEBI" id="CHEBI:58359"/>
    </ligand>
</feature>